<dbReference type="EMBL" id="CAJOBC010000591">
    <property type="protein sequence ID" value="CAF3604637.1"/>
    <property type="molecule type" value="Genomic_DNA"/>
</dbReference>
<dbReference type="OrthoDB" id="9987613at2759"/>
<protein>
    <recommendedName>
        <fullName evidence="5">Transmembrane protein</fullName>
    </recommendedName>
</protein>
<comment type="caution">
    <text evidence="2">The sequence shown here is derived from an EMBL/GenBank/DDBJ whole genome shotgun (WGS) entry which is preliminary data.</text>
</comment>
<reference evidence="2" key="1">
    <citation type="submission" date="2021-02" db="EMBL/GenBank/DDBJ databases">
        <authorList>
            <person name="Nowell W R."/>
        </authorList>
    </citation>
    <scope>NUCLEOTIDE SEQUENCE</scope>
</reference>
<dbReference type="AlphaFoldDB" id="A0A813TWP4"/>
<dbReference type="Proteomes" id="UP000663829">
    <property type="component" value="Unassembled WGS sequence"/>
</dbReference>
<proteinExistence type="predicted"/>
<dbReference type="Proteomes" id="UP000681722">
    <property type="component" value="Unassembled WGS sequence"/>
</dbReference>
<accession>A0A813TWP4</accession>
<evidence type="ECO:0000256" key="1">
    <source>
        <dbReference type="SAM" id="Phobius"/>
    </source>
</evidence>
<evidence type="ECO:0000313" key="3">
    <source>
        <dbReference type="EMBL" id="CAF3604637.1"/>
    </source>
</evidence>
<keyword evidence="1" id="KW-0472">Membrane</keyword>
<name>A0A813TWP4_9BILA</name>
<keyword evidence="1" id="KW-1133">Transmembrane helix</keyword>
<keyword evidence="1" id="KW-0812">Transmembrane</keyword>
<keyword evidence="4" id="KW-1185">Reference proteome</keyword>
<organism evidence="2 4">
    <name type="scientific">Didymodactylos carnosus</name>
    <dbReference type="NCBI Taxonomy" id="1234261"/>
    <lineage>
        <taxon>Eukaryota</taxon>
        <taxon>Metazoa</taxon>
        <taxon>Spiralia</taxon>
        <taxon>Gnathifera</taxon>
        <taxon>Rotifera</taxon>
        <taxon>Eurotatoria</taxon>
        <taxon>Bdelloidea</taxon>
        <taxon>Philodinida</taxon>
        <taxon>Philodinidae</taxon>
        <taxon>Didymodactylos</taxon>
    </lineage>
</organism>
<feature type="transmembrane region" description="Helical" evidence="1">
    <location>
        <begin position="594"/>
        <end position="617"/>
    </location>
</feature>
<evidence type="ECO:0008006" key="5">
    <source>
        <dbReference type="Google" id="ProtNLM"/>
    </source>
</evidence>
<sequence length="735" mass="86310">MPAHVSVILLIQFIMSNNLIYLLFFLQIIFVSSIITNSCINDNDLNSANCYCNLNEQRIQCSSLPLRCLTCYKYDIIYFDEHVTEISIEAFQYFDMFSNNNDNINEFTIQFSSINYLSSNSFTNLKIPSYSKLYIKINQFNVNTIFSHTFDDLILNPFGILDIEIFNTNNKEKQLIFDGYSLDGIKYSNNSQFHLAFLNIDNNIRFQSNTGSIILPYGSHMKIEFVNFQNVYFSDKSFDHIIQERHSEFSLIFNKFQHVHIGSNTFYDMKQLQYSHFQLNFANYLTMTINESIFGSLTQLQSTILMSIFNISTDICFPSTTFSRLSQDNNSTLQLQINYGQNILFSKESFINITQRHKSTLSLLISNCSDIYFSKYSIVNFHQQDQCLIDIWIKYSQNLIFDDYSIKNIDIYKSSVLRIGFQYSTGALQIASNAFTNINEGNGGELLFQIMKSNDFYIRFNQSASSSLERLEIIDRELSVNDFCRIIDIPEHFPVKLLEENQCSCTVYYLYRRQRKILNRSKLEGLIPLCYFDYSQEQLDEFEAQCNFPQRVLQCREMQGELQIYITEDQTCSAQQYHSEQQQKISKNSKKYKISFYTIVGIVIGCFSFGLLFLYVTMNNIYFNRIKLHFYHFLRYGSFRSKHCTAQIRRCSNSYMQLNDNMNELDATENDLVYRPQPKEQRPMKVVVKYNSTTETTSPHIRQSDFLCKKTNDESEEREEVIKLNTNPLSELEYN</sequence>
<evidence type="ECO:0000313" key="2">
    <source>
        <dbReference type="EMBL" id="CAF0818386.1"/>
    </source>
</evidence>
<dbReference type="EMBL" id="CAJNOQ010000591">
    <property type="protein sequence ID" value="CAF0818386.1"/>
    <property type="molecule type" value="Genomic_DNA"/>
</dbReference>
<evidence type="ECO:0000313" key="4">
    <source>
        <dbReference type="Proteomes" id="UP000663829"/>
    </source>
</evidence>
<gene>
    <name evidence="2" type="ORF">GPM918_LOCUS4412</name>
    <name evidence="3" type="ORF">SRO942_LOCUS4413</name>
</gene>
<feature type="transmembrane region" description="Helical" evidence="1">
    <location>
        <begin position="7"/>
        <end position="30"/>
    </location>
</feature>